<dbReference type="CDD" id="cd17546">
    <property type="entry name" value="REC_hyHK_CKI1_RcsC-like"/>
    <property type="match status" value="1"/>
</dbReference>
<accession>A0ABX6V943</accession>
<dbReference type="SMART" id="SM00387">
    <property type="entry name" value="HATPase_c"/>
    <property type="match status" value="1"/>
</dbReference>
<dbReference type="InterPro" id="IPR036097">
    <property type="entry name" value="HisK_dim/P_sf"/>
</dbReference>
<dbReference type="InterPro" id="IPR005467">
    <property type="entry name" value="His_kinase_dom"/>
</dbReference>
<organism evidence="9 10">
    <name type="scientific">Shewanella eurypsychrophilus</name>
    <dbReference type="NCBI Taxonomy" id="2593656"/>
    <lineage>
        <taxon>Bacteria</taxon>
        <taxon>Pseudomonadati</taxon>
        <taxon>Pseudomonadota</taxon>
        <taxon>Gammaproteobacteria</taxon>
        <taxon>Alteromonadales</taxon>
        <taxon>Shewanellaceae</taxon>
        <taxon>Shewanella</taxon>
    </lineage>
</organism>
<sequence>MRPLTSELLNLMDHGIGVCSIDTLEVLEANSHLIAWLGLKGGNNNLSDHIEADDLFRIKRSIEKGRKYRFCQQHLTHSREDTIEFICKTISLSDHQELLFIQASVNNSDKNLRSIVKNHASLLEKNNQLLLQEKLKAEAANNSKDQFLAAMSHELRTPLNGILGMVQQLSKTSLTSSQNHYLETVKGSGQQLLAVINQVLDFSKIESTDLVLHPVTTDLGAIIRQVSQMCGDQCAPTGDVKLHIQLSPDLPLVLIDDVRFKQIIINLVNNALKFTHKGQIKLTLELTSVQDDVCEFLVCVTDTGIGICEERLEHIFDPFIQHSFSTTREYGGTGLGLSICQQLVEKMGGEIKVTSRLNVGSQFTINLSLPISHETIGDEQESLDNKGSHYASIIKGKSIMIVDDIALNREIIRMPLEDMAPELHLAENGQQAVELFKLHHIDLILMDCLMPVMDGFEATKAIRKIEFNGNRVPIIAVTASISTEIAQTCKLSGMDEVMLKPFDFEQLIERIVNRLSD</sequence>
<dbReference type="RefSeq" id="WP_142874672.1">
    <property type="nucleotide sequence ID" value="NZ_CP045503.2"/>
</dbReference>
<dbReference type="Gene3D" id="3.40.50.2300">
    <property type="match status" value="1"/>
</dbReference>
<dbReference type="SMART" id="SM00448">
    <property type="entry name" value="REC"/>
    <property type="match status" value="1"/>
</dbReference>
<dbReference type="SUPFAM" id="SSF52172">
    <property type="entry name" value="CheY-like"/>
    <property type="match status" value="1"/>
</dbReference>
<dbReference type="Gene3D" id="1.10.287.130">
    <property type="match status" value="1"/>
</dbReference>
<dbReference type="InterPro" id="IPR011006">
    <property type="entry name" value="CheY-like_superfamily"/>
</dbReference>
<dbReference type="EMBL" id="CP045503">
    <property type="protein sequence ID" value="QPG59051.1"/>
    <property type="molecule type" value="Genomic_DNA"/>
</dbReference>
<evidence type="ECO:0000256" key="2">
    <source>
        <dbReference type="ARBA" id="ARBA00012438"/>
    </source>
</evidence>
<dbReference type="Pfam" id="PF00072">
    <property type="entry name" value="Response_reg"/>
    <property type="match status" value="1"/>
</dbReference>
<dbReference type="PANTHER" id="PTHR43047">
    <property type="entry name" value="TWO-COMPONENT HISTIDINE PROTEIN KINASE"/>
    <property type="match status" value="1"/>
</dbReference>
<dbReference type="PROSITE" id="PS50109">
    <property type="entry name" value="HIS_KIN"/>
    <property type="match status" value="1"/>
</dbReference>
<dbReference type="CDD" id="cd16922">
    <property type="entry name" value="HATPase_EvgS-ArcB-TorS-like"/>
    <property type="match status" value="1"/>
</dbReference>
<dbReference type="InterPro" id="IPR003661">
    <property type="entry name" value="HisK_dim/P_dom"/>
</dbReference>
<proteinExistence type="predicted"/>
<dbReference type="SUPFAM" id="SSF55874">
    <property type="entry name" value="ATPase domain of HSP90 chaperone/DNA topoisomerase II/histidine kinase"/>
    <property type="match status" value="1"/>
</dbReference>
<feature type="modified residue" description="4-aspartylphosphate" evidence="6">
    <location>
        <position position="447"/>
    </location>
</feature>
<dbReference type="SUPFAM" id="SSF47384">
    <property type="entry name" value="Homodimeric domain of signal transducing histidine kinase"/>
    <property type="match status" value="1"/>
</dbReference>
<dbReference type="PROSITE" id="PS50110">
    <property type="entry name" value="RESPONSE_REGULATORY"/>
    <property type="match status" value="1"/>
</dbReference>
<dbReference type="PRINTS" id="PR00344">
    <property type="entry name" value="BCTRLSENSOR"/>
</dbReference>
<evidence type="ECO:0000313" key="10">
    <source>
        <dbReference type="Proteomes" id="UP000316416"/>
    </source>
</evidence>
<evidence type="ECO:0000256" key="5">
    <source>
        <dbReference type="ARBA" id="ARBA00022777"/>
    </source>
</evidence>
<evidence type="ECO:0000256" key="6">
    <source>
        <dbReference type="PROSITE-ProRule" id="PRU00169"/>
    </source>
</evidence>
<evidence type="ECO:0000256" key="3">
    <source>
        <dbReference type="ARBA" id="ARBA00022553"/>
    </source>
</evidence>
<dbReference type="Proteomes" id="UP000316416">
    <property type="component" value="Chromosome"/>
</dbReference>
<dbReference type="InterPro" id="IPR036890">
    <property type="entry name" value="HATPase_C_sf"/>
</dbReference>
<dbReference type="EC" id="2.7.13.3" evidence="2"/>
<dbReference type="SMART" id="SM00388">
    <property type="entry name" value="HisKA"/>
    <property type="match status" value="1"/>
</dbReference>
<protein>
    <recommendedName>
        <fullName evidence="2">histidine kinase</fullName>
        <ecNumber evidence="2">2.7.13.3</ecNumber>
    </recommendedName>
</protein>
<evidence type="ECO:0000259" key="7">
    <source>
        <dbReference type="PROSITE" id="PS50109"/>
    </source>
</evidence>
<keyword evidence="5" id="KW-0418">Kinase</keyword>
<reference evidence="9" key="1">
    <citation type="submission" date="2021-07" db="EMBL/GenBank/DDBJ databases">
        <title>Shewanella sp. YLB-07 whole genome sequence.</title>
        <authorList>
            <person name="Yu L."/>
        </authorList>
    </citation>
    <scope>NUCLEOTIDE SEQUENCE</scope>
    <source>
        <strain evidence="9">YLB-08</strain>
    </source>
</reference>
<evidence type="ECO:0000256" key="4">
    <source>
        <dbReference type="ARBA" id="ARBA00022679"/>
    </source>
</evidence>
<name>A0ABX6V943_9GAMM</name>
<evidence type="ECO:0000313" key="9">
    <source>
        <dbReference type="EMBL" id="QPG59051.1"/>
    </source>
</evidence>
<dbReference type="InterPro" id="IPR003594">
    <property type="entry name" value="HATPase_dom"/>
</dbReference>
<evidence type="ECO:0000259" key="8">
    <source>
        <dbReference type="PROSITE" id="PS50110"/>
    </source>
</evidence>
<dbReference type="CDD" id="cd00082">
    <property type="entry name" value="HisKA"/>
    <property type="match status" value="1"/>
</dbReference>
<gene>
    <name evidence="9" type="ORF">FM038_017760</name>
</gene>
<keyword evidence="4" id="KW-0808">Transferase</keyword>
<comment type="catalytic activity">
    <reaction evidence="1">
        <text>ATP + protein L-histidine = ADP + protein N-phospho-L-histidine.</text>
        <dbReference type="EC" id="2.7.13.3"/>
    </reaction>
</comment>
<dbReference type="InterPro" id="IPR004358">
    <property type="entry name" value="Sig_transdc_His_kin-like_C"/>
</dbReference>
<keyword evidence="10" id="KW-1185">Reference proteome</keyword>
<evidence type="ECO:0000256" key="1">
    <source>
        <dbReference type="ARBA" id="ARBA00000085"/>
    </source>
</evidence>
<dbReference type="Pfam" id="PF00512">
    <property type="entry name" value="HisKA"/>
    <property type="match status" value="1"/>
</dbReference>
<feature type="domain" description="Histidine kinase" evidence="7">
    <location>
        <begin position="150"/>
        <end position="371"/>
    </location>
</feature>
<dbReference type="Pfam" id="PF02518">
    <property type="entry name" value="HATPase_c"/>
    <property type="match status" value="1"/>
</dbReference>
<feature type="domain" description="Response regulatory" evidence="8">
    <location>
        <begin position="398"/>
        <end position="515"/>
    </location>
</feature>
<dbReference type="PANTHER" id="PTHR43047:SF64">
    <property type="entry name" value="HISTIDINE KINASE CONTAINING CHEY-HOMOLOGOUS RECEIVER DOMAIN AND PAS DOMAIN-RELATED"/>
    <property type="match status" value="1"/>
</dbReference>
<dbReference type="Gene3D" id="3.30.565.10">
    <property type="entry name" value="Histidine kinase-like ATPase, C-terminal domain"/>
    <property type="match status" value="1"/>
</dbReference>
<keyword evidence="3 6" id="KW-0597">Phosphoprotein</keyword>
<dbReference type="InterPro" id="IPR001789">
    <property type="entry name" value="Sig_transdc_resp-reg_receiver"/>
</dbReference>